<reference evidence="3 4" key="1">
    <citation type="journal article" date="2014" name="Nat. Genet.">
        <title>Genome sequence of the hot pepper provides insights into the evolution of pungency in Capsicum species.</title>
        <authorList>
            <person name="Kim S."/>
            <person name="Park M."/>
            <person name="Yeom S.I."/>
            <person name="Kim Y.M."/>
            <person name="Lee J.M."/>
            <person name="Lee H.A."/>
            <person name="Seo E."/>
            <person name="Choi J."/>
            <person name="Cheong K."/>
            <person name="Kim K.T."/>
            <person name="Jung K."/>
            <person name="Lee G.W."/>
            <person name="Oh S.K."/>
            <person name="Bae C."/>
            <person name="Kim S.B."/>
            <person name="Lee H.Y."/>
            <person name="Kim S.Y."/>
            <person name="Kim M.S."/>
            <person name="Kang B.C."/>
            <person name="Jo Y.D."/>
            <person name="Yang H.B."/>
            <person name="Jeong H.J."/>
            <person name="Kang W.H."/>
            <person name="Kwon J.K."/>
            <person name="Shin C."/>
            <person name="Lim J.Y."/>
            <person name="Park J.H."/>
            <person name="Huh J.H."/>
            <person name="Kim J.S."/>
            <person name="Kim B.D."/>
            <person name="Cohen O."/>
            <person name="Paran I."/>
            <person name="Suh M.C."/>
            <person name="Lee S.B."/>
            <person name="Kim Y.K."/>
            <person name="Shin Y."/>
            <person name="Noh S.J."/>
            <person name="Park J."/>
            <person name="Seo Y.S."/>
            <person name="Kwon S.Y."/>
            <person name="Kim H.A."/>
            <person name="Park J.M."/>
            <person name="Kim H.J."/>
            <person name="Choi S.B."/>
            <person name="Bosland P.W."/>
            <person name="Reeves G."/>
            <person name="Jo S.H."/>
            <person name="Lee B.W."/>
            <person name="Cho H.T."/>
            <person name="Choi H.S."/>
            <person name="Lee M.S."/>
            <person name="Yu Y."/>
            <person name="Do Choi Y."/>
            <person name="Park B.S."/>
            <person name="van Deynze A."/>
            <person name="Ashrafi H."/>
            <person name="Hill T."/>
            <person name="Kim W.T."/>
            <person name="Pai H.S."/>
            <person name="Ahn H.K."/>
            <person name="Yeam I."/>
            <person name="Giovannoni J.J."/>
            <person name="Rose J.K."/>
            <person name="Sorensen I."/>
            <person name="Lee S.J."/>
            <person name="Kim R.W."/>
            <person name="Choi I.Y."/>
            <person name="Choi B.S."/>
            <person name="Lim J.S."/>
            <person name="Lee Y.H."/>
            <person name="Choi D."/>
        </authorList>
    </citation>
    <scope>NUCLEOTIDE SEQUENCE [LARGE SCALE GENOMIC DNA]</scope>
    <source>
        <strain evidence="4">cv. CM334</strain>
    </source>
</reference>
<protein>
    <submittedName>
        <fullName evidence="3">Uncharacterized protein</fullName>
    </submittedName>
</protein>
<dbReference type="InterPro" id="IPR011990">
    <property type="entry name" value="TPR-like_helical_dom_sf"/>
</dbReference>
<comment type="caution">
    <text evidence="3">The sequence shown here is derived from an EMBL/GenBank/DDBJ whole genome shotgun (WGS) entry which is preliminary data.</text>
</comment>
<dbReference type="NCBIfam" id="TIGR00756">
    <property type="entry name" value="PPR"/>
    <property type="match status" value="3"/>
</dbReference>
<dbReference type="InterPro" id="IPR046960">
    <property type="entry name" value="PPR_At4g14850-like_plant"/>
</dbReference>
<evidence type="ECO:0000256" key="1">
    <source>
        <dbReference type="ARBA" id="ARBA00022737"/>
    </source>
</evidence>
<dbReference type="Pfam" id="PF20431">
    <property type="entry name" value="E_motif"/>
    <property type="match status" value="1"/>
</dbReference>
<keyword evidence="4" id="KW-1185">Reference proteome</keyword>
<feature type="repeat" description="PPR" evidence="2">
    <location>
        <begin position="467"/>
        <end position="501"/>
    </location>
</feature>
<gene>
    <name evidence="3" type="ORF">T459_32133</name>
</gene>
<dbReference type="AlphaFoldDB" id="A0A1U8E0K4"/>
<feature type="repeat" description="PPR" evidence="2">
    <location>
        <begin position="61"/>
        <end position="95"/>
    </location>
</feature>
<dbReference type="Pfam" id="PF13041">
    <property type="entry name" value="PPR_2"/>
    <property type="match status" value="2"/>
</dbReference>
<reference evidence="3 4" key="2">
    <citation type="journal article" date="2017" name="Genome Biol.">
        <title>New reference genome sequences of hot pepper reveal the massive evolution of plant disease-resistance genes by retroduplication.</title>
        <authorList>
            <person name="Kim S."/>
            <person name="Park J."/>
            <person name="Yeom S.I."/>
            <person name="Kim Y.M."/>
            <person name="Seo E."/>
            <person name="Kim K.T."/>
            <person name="Kim M.S."/>
            <person name="Lee J.M."/>
            <person name="Cheong K."/>
            <person name="Shin H.S."/>
            <person name="Kim S.B."/>
            <person name="Han K."/>
            <person name="Lee J."/>
            <person name="Park M."/>
            <person name="Lee H.A."/>
            <person name="Lee H.Y."/>
            <person name="Lee Y."/>
            <person name="Oh S."/>
            <person name="Lee J.H."/>
            <person name="Choi E."/>
            <person name="Choi E."/>
            <person name="Lee S.E."/>
            <person name="Jeon J."/>
            <person name="Kim H."/>
            <person name="Choi G."/>
            <person name="Song H."/>
            <person name="Lee J."/>
            <person name="Lee S.C."/>
            <person name="Kwon J.K."/>
            <person name="Lee H.Y."/>
            <person name="Koo N."/>
            <person name="Hong Y."/>
            <person name="Kim R.W."/>
            <person name="Kang W.H."/>
            <person name="Huh J.H."/>
            <person name="Kang B.C."/>
            <person name="Yang T.J."/>
            <person name="Lee Y.H."/>
            <person name="Bennetzen J.L."/>
            <person name="Choi D."/>
        </authorList>
    </citation>
    <scope>NUCLEOTIDE SEQUENCE [LARGE SCALE GENOMIC DNA]</scope>
    <source>
        <strain evidence="4">cv. CM334</strain>
    </source>
</reference>
<dbReference type="OrthoDB" id="185373at2759"/>
<organism evidence="3 4">
    <name type="scientific">Capsicum annuum</name>
    <name type="common">Capsicum pepper</name>
    <dbReference type="NCBI Taxonomy" id="4072"/>
    <lineage>
        <taxon>Eukaryota</taxon>
        <taxon>Viridiplantae</taxon>
        <taxon>Streptophyta</taxon>
        <taxon>Embryophyta</taxon>
        <taxon>Tracheophyta</taxon>
        <taxon>Spermatophyta</taxon>
        <taxon>Magnoliopsida</taxon>
        <taxon>eudicotyledons</taxon>
        <taxon>Gunneridae</taxon>
        <taxon>Pentapetalae</taxon>
        <taxon>asterids</taxon>
        <taxon>lamiids</taxon>
        <taxon>Solanales</taxon>
        <taxon>Solanaceae</taxon>
        <taxon>Solanoideae</taxon>
        <taxon>Capsiceae</taxon>
        <taxon>Capsicum</taxon>
    </lineage>
</organism>
<dbReference type="PROSITE" id="PS51375">
    <property type="entry name" value="PPR"/>
    <property type="match status" value="3"/>
</dbReference>
<sequence length="648" mass="72002">MFLVSVKKYSRVIRCFYSSLQWECSATKYDLYESSRILSEYVKMGRVKDADELFEKIPEKNVVIWSIMVHGYSKNGLHKKSVECFTSMRNAGLVPNSFTIVGVLVGISGLKDLILGQLVHGLIVKLGWEDNSFVGTSLLEVYAKCGNVTDSCKIFEDIKCEGLVPWNAMISAFVYNGLIEEAFLLFNRSRKYGLFPNSMTVMALTQSCVAMGSKCLFESVHAMVIKFGLVSDTQVNNSLLFLYSSLMELPAAWEIFDTMEEKDVISWSTMMSLLLHLEYASDATKLFFHMRVSGVDYDHLILMNLISACGILGNLKMGKSVHAQVITHGFGSELPLLNAMITMYARCEDLNSARTVFDHSTMKSMVSWTSIISGLLHNGRQREALDMFIRFKMEESFLTDSVLLVSALTAAGEMVAPELCMQLHCHTIKTGLTNYRSIQNCLITTYSNCGDVELANNVFVRMGSLRDIVSWNSIINGYGINGHGEAALSLFHEFRESGGTPDSATYLSILSACSHSGLASDGLLIFSRIIEENRIRVSAEHYGCIADLLARAGYLPYLPDVSSLLDGDGKTLWKGMLNACARNSDLKLAEFAARKFHEQIKKDPGQLVLLSNLYASVGRFKDAEALRLSMDTQKLIKVPGFSNLTGDL</sequence>
<evidence type="ECO:0000256" key="2">
    <source>
        <dbReference type="PROSITE-ProRule" id="PRU00708"/>
    </source>
</evidence>
<evidence type="ECO:0000313" key="3">
    <source>
        <dbReference type="EMBL" id="PHT64032.1"/>
    </source>
</evidence>
<dbReference type="KEGG" id="cann:107840558"/>
<dbReference type="Proteomes" id="UP000222542">
    <property type="component" value="Unassembled WGS sequence"/>
</dbReference>
<accession>A0A1U8E0K4</accession>
<dbReference type="SMR" id="A0A1U8E0K4"/>
<dbReference type="Gene3D" id="1.25.40.10">
    <property type="entry name" value="Tetratricopeptide repeat domain"/>
    <property type="match status" value="4"/>
</dbReference>
<dbReference type="OMA" id="HVGCIVD"/>
<dbReference type="InterPro" id="IPR046848">
    <property type="entry name" value="E_motif"/>
</dbReference>
<dbReference type="GO" id="GO:0009451">
    <property type="term" value="P:RNA modification"/>
    <property type="evidence" value="ECO:0007669"/>
    <property type="project" value="InterPro"/>
</dbReference>
<dbReference type="PANTHER" id="PTHR24015">
    <property type="entry name" value="OS07G0578800 PROTEIN-RELATED"/>
    <property type="match status" value="1"/>
</dbReference>
<dbReference type="PANTHER" id="PTHR24015:SF553">
    <property type="entry name" value="DYW DOMAIN-CONTAINING PROTEIN"/>
    <property type="match status" value="1"/>
</dbReference>
<dbReference type="GO" id="GO:0003723">
    <property type="term" value="F:RNA binding"/>
    <property type="evidence" value="ECO:0007669"/>
    <property type="project" value="InterPro"/>
</dbReference>
<name>A0A1U8E0K4_CAPAN</name>
<dbReference type="FunFam" id="1.25.40.10:FF:000343">
    <property type="entry name" value="Pentatricopeptide repeat-containing protein At3g58590"/>
    <property type="match status" value="1"/>
</dbReference>
<keyword evidence="1" id="KW-0677">Repeat</keyword>
<dbReference type="Gramene" id="PHT64032">
    <property type="protein sequence ID" value="PHT64032"/>
    <property type="gene ID" value="T459_32133"/>
</dbReference>
<proteinExistence type="predicted"/>
<dbReference type="FunFam" id="1.25.40.10:FF:000158">
    <property type="entry name" value="pentatricopeptide repeat-containing protein At2g33680"/>
    <property type="match status" value="1"/>
</dbReference>
<dbReference type="GO" id="GO:0099402">
    <property type="term" value="P:plant organ development"/>
    <property type="evidence" value="ECO:0007669"/>
    <property type="project" value="UniProtKB-ARBA"/>
</dbReference>
<dbReference type="EMBL" id="AYRZ02000020">
    <property type="protein sequence ID" value="PHT64032.1"/>
    <property type="molecule type" value="Genomic_DNA"/>
</dbReference>
<feature type="repeat" description="PPR" evidence="2">
    <location>
        <begin position="162"/>
        <end position="196"/>
    </location>
</feature>
<dbReference type="Pfam" id="PF01535">
    <property type="entry name" value="PPR"/>
    <property type="match status" value="5"/>
</dbReference>
<dbReference type="FunFam" id="1.25.40.10:FF:000351">
    <property type="entry name" value="Pentatricopeptide repeat-containing protein"/>
    <property type="match status" value="1"/>
</dbReference>
<dbReference type="InterPro" id="IPR002885">
    <property type="entry name" value="PPR_rpt"/>
</dbReference>
<evidence type="ECO:0000313" key="4">
    <source>
        <dbReference type="Proteomes" id="UP000222542"/>
    </source>
</evidence>